<dbReference type="CDD" id="cd13578">
    <property type="entry name" value="PBP2_Bug27"/>
    <property type="match status" value="1"/>
</dbReference>
<organism evidence="3 4">
    <name type="scientific">Bosea psychrotolerans</name>
    <dbReference type="NCBI Taxonomy" id="1871628"/>
    <lineage>
        <taxon>Bacteria</taxon>
        <taxon>Pseudomonadati</taxon>
        <taxon>Pseudomonadota</taxon>
        <taxon>Alphaproteobacteria</taxon>
        <taxon>Hyphomicrobiales</taxon>
        <taxon>Boseaceae</taxon>
        <taxon>Bosea</taxon>
    </lineage>
</organism>
<dbReference type="InterPro" id="IPR042100">
    <property type="entry name" value="Bug_dom1"/>
</dbReference>
<dbReference type="PANTHER" id="PTHR42928">
    <property type="entry name" value="TRICARBOXYLATE-BINDING PROTEIN"/>
    <property type="match status" value="1"/>
</dbReference>
<dbReference type="InterPro" id="IPR005064">
    <property type="entry name" value="BUG"/>
</dbReference>
<dbReference type="PIRSF" id="PIRSF017082">
    <property type="entry name" value="YflP"/>
    <property type="match status" value="1"/>
</dbReference>
<comment type="similarity">
    <text evidence="1">Belongs to the UPF0065 (bug) family.</text>
</comment>
<feature type="signal peptide" evidence="2">
    <location>
        <begin position="1"/>
        <end position="21"/>
    </location>
</feature>
<protein>
    <submittedName>
        <fullName evidence="3">Tripartite-type tricarboxylate transporter receptor subunit TctC</fullName>
    </submittedName>
</protein>
<evidence type="ECO:0000256" key="2">
    <source>
        <dbReference type="SAM" id="SignalP"/>
    </source>
</evidence>
<evidence type="ECO:0000313" key="4">
    <source>
        <dbReference type="Proteomes" id="UP000236919"/>
    </source>
</evidence>
<keyword evidence="2" id="KW-0732">Signal</keyword>
<evidence type="ECO:0000256" key="1">
    <source>
        <dbReference type="ARBA" id="ARBA00006987"/>
    </source>
</evidence>
<dbReference type="Proteomes" id="UP000236919">
    <property type="component" value="Unassembled WGS sequence"/>
</dbReference>
<keyword evidence="4" id="KW-1185">Reference proteome</keyword>
<feature type="chain" id="PRO_5015411157" evidence="2">
    <location>
        <begin position="22"/>
        <end position="324"/>
    </location>
</feature>
<evidence type="ECO:0000313" key="3">
    <source>
        <dbReference type="EMBL" id="POR55596.1"/>
    </source>
</evidence>
<reference evidence="3 4" key="1">
    <citation type="submission" date="2018-01" db="EMBL/GenBank/DDBJ databases">
        <title>Genomic Encyclopedia of Type Strains, Phase III (KMG-III): the genomes of soil and plant-associated and newly described type strains.</title>
        <authorList>
            <person name="Whitman W."/>
        </authorList>
    </citation>
    <scope>NUCLEOTIDE SEQUENCE [LARGE SCALE GENOMIC DNA]</scope>
    <source>
        <strain evidence="3 4">1131</strain>
    </source>
</reference>
<dbReference type="PANTHER" id="PTHR42928:SF5">
    <property type="entry name" value="BLR1237 PROTEIN"/>
    <property type="match status" value="1"/>
</dbReference>
<dbReference type="OrthoDB" id="7374750at2"/>
<sequence>MNRRDVLAALSLLLGPAPAFAQGAGYPSKPVSMIVPFSAGGTADIFARMVGEHLQKSWGQPFVTENVGGAGSIVGITRIARGTPDGSILGLASTSGLSINPTLYGAKLSYRPAQDLLPIAQISMVPNVLVVNPDKIKARTVPELIAHLRANPDKVSFGSAGVGTSQHLAAELFKQMTGTQMTHVPYRGSSQMVTDLISGNIDLAFDNVPLLLPQAAGGKLALIATATAKRAAFDPNLPALSEYLPGFEAVAWHGFVAPAGTPKPVIDKLSAEIRSFMQKPETAKKMDEVGAIAVALGPDEFAAYIASETTRWKAVIEAAAIKID</sequence>
<dbReference type="AlphaFoldDB" id="A0A2S4MLG3"/>
<accession>A0A2S4MLG3</accession>
<dbReference type="EMBL" id="PQFZ01000002">
    <property type="protein sequence ID" value="POR55596.1"/>
    <property type="molecule type" value="Genomic_DNA"/>
</dbReference>
<dbReference type="Pfam" id="PF03401">
    <property type="entry name" value="TctC"/>
    <property type="match status" value="1"/>
</dbReference>
<name>A0A2S4MLG3_9HYPH</name>
<gene>
    <name evidence="3" type="ORF">CYD53_102486</name>
</gene>
<comment type="caution">
    <text evidence="3">The sequence shown here is derived from an EMBL/GenBank/DDBJ whole genome shotgun (WGS) entry which is preliminary data.</text>
</comment>
<keyword evidence="3" id="KW-0675">Receptor</keyword>
<proteinExistence type="inferred from homology"/>
<dbReference type="Gene3D" id="3.40.190.10">
    <property type="entry name" value="Periplasmic binding protein-like II"/>
    <property type="match status" value="1"/>
</dbReference>
<dbReference type="Gene3D" id="3.40.190.150">
    <property type="entry name" value="Bordetella uptake gene, domain 1"/>
    <property type="match status" value="1"/>
</dbReference>
<dbReference type="SUPFAM" id="SSF53850">
    <property type="entry name" value="Periplasmic binding protein-like II"/>
    <property type="match status" value="1"/>
</dbReference>
<dbReference type="RefSeq" id="WP_103717071.1">
    <property type="nucleotide sequence ID" value="NZ_PQFZ01000002.1"/>
</dbReference>